<keyword evidence="3" id="KW-1185">Reference proteome</keyword>
<proteinExistence type="predicted"/>
<evidence type="ECO:0000313" key="2">
    <source>
        <dbReference type="EMBL" id="GGD27794.1"/>
    </source>
</evidence>
<keyword evidence="1" id="KW-0472">Membrane</keyword>
<dbReference type="Proteomes" id="UP000613160">
    <property type="component" value="Unassembled WGS sequence"/>
</dbReference>
<evidence type="ECO:0008006" key="4">
    <source>
        <dbReference type="Google" id="ProtNLM"/>
    </source>
</evidence>
<evidence type="ECO:0000313" key="3">
    <source>
        <dbReference type="Proteomes" id="UP000613160"/>
    </source>
</evidence>
<dbReference type="EMBL" id="BMJJ01000008">
    <property type="protein sequence ID" value="GGD27794.1"/>
    <property type="molecule type" value="Genomic_DNA"/>
</dbReference>
<sequence>MLLALITKIFAGEAGVFVARLKRLLALYVLLAILLLVLAIFVMIALFIWAAQNFGALPTAIGFCGGSLVLVLIAIAMIMMAKRRPSTRADDRLQRDIASIAGVTALSNAPQILRAVRQNRSLIAVPVALGGLYGLYRLIAGLRGR</sequence>
<comment type="caution">
    <text evidence="2">The sequence shown here is derived from an EMBL/GenBank/DDBJ whole genome shotgun (WGS) entry which is preliminary data.</text>
</comment>
<name>A0A916Y216_9HYPH</name>
<reference evidence="2" key="2">
    <citation type="submission" date="2020-09" db="EMBL/GenBank/DDBJ databases">
        <authorList>
            <person name="Sun Q."/>
            <person name="Zhou Y."/>
        </authorList>
    </citation>
    <scope>NUCLEOTIDE SEQUENCE</scope>
    <source>
        <strain evidence="2">CGMCC 1.15493</strain>
    </source>
</reference>
<feature type="transmembrane region" description="Helical" evidence="1">
    <location>
        <begin position="56"/>
        <end position="78"/>
    </location>
</feature>
<accession>A0A916Y216</accession>
<protein>
    <recommendedName>
        <fullName evidence="4">Holin-X, holin superfamily III</fullName>
    </recommendedName>
</protein>
<organism evidence="2 3">
    <name type="scientific">Aureimonas glaciei</name>
    <dbReference type="NCBI Taxonomy" id="1776957"/>
    <lineage>
        <taxon>Bacteria</taxon>
        <taxon>Pseudomonadati</taxon>
        <taxon>Pseudomonadota</taxon>
        <taxon>Alphaproteobacteria</taxon>
        <taxon>Hyphomicrobiales</taxon>
        <taxon>Aurantimonadaceae</taxon>
        <taxon>Aureimonas</taxon>
    </lineage>
</organism>
<evidence type="ECO:0000256" key="1">
    <source>
        <dbReference type="SAM" id="Phobius"/>
    </source>
</evidence>
<dbReference type="RefSeq" id="WP_188852828.1">
    <property type="nucleotide sequence ID" value="NZ_BMJJ01000008.1"/>
</dbReference>
<reference evidence="2" key="1">
    <citation type="journal article" date="2014" name="Int. J. Syst. Evol. Microbiol.">
        <title>Complete genome sequence of Corynebacterium casei LMG S-19264T (=DSM 44701T), isolated from a smear-ripened cheese.</title>
        <authorList>
            <consortium name="US DOE Joint Genome Institute (JGI-PGF)"/>
            <person name="Walter F."/>
            <person name="Albersmeier A."/>
            <person name="Kalinowski J."/>
            <person name="Ruckert C."/>
        </authorList>
    </citation>
    <scope>NUCLEOTIDE SEQUENCE</scope>
    <source>
        <strain evidence="2">CGMCC 1.15493</strain>
    </source>
</reference>
<keyword evidence="1" id="KW-0812">Transmembrane</keyword>
<gene>
    <name evidence="2" type="ORF">GCM10011335_33610</name>
</gene>
<feature type="transmembrane region" description="Helical" evidence="1">
    <location>
        <begin position="121"/>
        <end position="139"/>
    </location>
</feature>
<dbReference type="AlphaFoldDB" id="A0A916Y216"/>
<feature type="transmembrane region" description="Helical" evidence="1">
    <location>
        <begin position="25"/>
        <end position="50"/>
    </location>
</feature>
<keyword evidence="1" id="KW-1133">Transmembrane helix</keyword>